<dbReference type="Pfam" id="PF01904">
    <property type="entry name" value="DUF72"/>
    <property type="match status" value="1"/>
</dbReference>
<dbReference type="InterPro" id="IPR036520">
    <property type="entry name" value="UPF0759_sf"/>
</dbReference>
<dbReference type="InterPro" id="IPR002763">
    <property type="entry name" value="DUF72"/>
</dbReference>
<reference evidence="1 2" key="1">
    <citation type="journal article" date="2022" name="Arch. Microbiol.">
        <title>Paraburkholderia bengalensis sp. nov. isolated from roots of Oryza sativa, IR64.</title>
        <authorList>
            <person name="Nag P."/>
            <person name="Mondal N."/>
            <person name="Sarkar J."/>
            <person name="Das S."/>
        </authorList>
    </citation>
    <scope>NUCLEOTIDE SEQUENCE [LARGE SCALE GENOMIC DNA]</scope>
    <source>
        <strain evidence="1 2">IR64_4_BI</strain>
    </source>
</reference>
<organism evidence="1 2">
    <name type="scientific">Paraburkholderia bengalensis</name>
    <dbReference type="NCBI Taxonomy" id="2747562"/>
    <lineage>
        <taxon>Bacteria</taxon>
        <taxon>Pseudomonadati</taxon>
        <taxon>Pseudomonadota</taxon>
        <taxon>Betaproteobacteria</taxon>
        <taxon>Burkholderiales</taxon>
        <taxon>Burkholderiaceae</taxon>
        <taxon>Paraburkholderia</taxon>
    </lineage>
</organism>
<dbReference type="EMBL" id="JACFYJ010000019">
    <property type="protein sequence ID" value="MEI5998298.1"/>
    <property type="molecule type" value="Genomic_DNA"/>
</dbReference>
<gene>
    <name evidence="1" type="ORF">H3V53_14115</name>
</gene>
<sequence>MTVRIGISGWRYSGWRGVFYPPKLPQKRELEFASRAVDTIEINGSHYSLQSIGSYLSWYDATPDGFTFSVKGPRYLTHMLRFRDDTARPAIANFFASGVLALRDKLDAFLWQFPPNFAFAPESFEAFLALLPRDAEAAAALARQHDGRVKEPWFEVKANRRLRHAIEIRHASFCVPAFAALLRKYKAALVVSDAVANWPYTEDVTSNFVYLRLHGSETLYGGAYTDAALDRFAARIDAWSHGGEPPDAVRLGRRAAPPARSRDVLVYFDNDKKVEAPFDAARLKQRLDPSFTATVARVHTSGRAA</sequence>
<keyword evidence="2" id="KW-1185">Reference proteome</keyword>
<evidence type="ECO:0000313" key="2">
    <source>
        <dbReference type="Proteomes" id="UP001386437"/>
    </source>
</evidence>
<dbReference type="RefSeq" id="WP_336598470.1">
    <property type="nucleotide sequence ID" value="NZ_JACFYJ010000019.1"/>
</dbReference>
<protein>
    <submittedName>
        <fullName evidence="1">DUF72 domain-containing protein</fullName>
    </submittedName>
</protein>
<evidence type="ECO:0000313" key="1">
    <source>
        <dbReference type="EMBL" id="MEI5998298.1"/>
    </source>
</evidence>
<dbReference type="Gene3D" id="3.20.20.410">
    <property type="entry name" value="Protein of unknown function UPF0759"/>
    <property type="match status" value="1"/>
</dbReference>
<dbReference type="PANTHER" id="PTHR30348:SF4">
    <property type="entry name" value="DUF72 DOMAIN-CONTAINING PROTEIN"/>
    <property type="match status" value="1"/>
</dbReference>
<accession>A0ABU8ISM2</accession>
<dbReference type="Proteomes" id="UP001386437">
    <property type="component" value="Unassembled WGS sequence"/>
</dbReference>
<dbReference type="SUPFAM" id="SSF117396">
    <property type="entry name" value="TM1631-like"/>
    <property type="match status" value="1"/>
</dbReference>
<dbReference type="PANTHER" id="PTHR30348">
    <property type="entry name" value="UNCHARACTERIZED PROTEIN YECE"/>
    <property type="match status" value="1"/>
</dbReference>
<name>A0ABU8ISM2_9BURK</name>
<proteinExistence type="predicted"/>
<comment type="caution">
    <text evidence="1">The sequence shown here is derived from an EMBL/GenBank/DDBJ whole genome shotgun (WGS) entry which is preliminary data.</text>
</comment>